<feature type="transmembrane region" description="Helical" evidence="6">
    <location>
        <begin position="283"/>
        <end position="303"/>
    </location>
</feature>
<proteinExistence type="predicted"/>
<feature type="transmembrane region" description="Helical" evidence="6">
    <location>
        <begin position="162"/>
        <end position="181"/>
    </location>
</feature>
<feature type="transmembrane region" description="Helical" evidence="6">
    <location>
        <begin position="42"/>
        <end position="62"/>
    </location>
</feature>
<keyword evidence="2" id="KW-0813">Transport</keyword>
<evidence type="ECO:0000313" key="9">
    <source>
        <dbReference type="Proteomes" id="UP000183190"/>
    </source>
</evidence>
<dbReference type="GO" id="GO:0016020">
    <property type="term" value="C:membrane"/>
    <property type="evidence" value="ECO:0007669"/>
    <property type="project" value="UniProtKB-SubCell"/>
</dbReference>
<feature type="transmembrane region" description="Helical" evidence="6">
    <location>
        <begin position="82"/>
        <end position="111"/>
    </location>
</feature>
<keyword evidence="4 6" id="KW-1133">Transmembrane helix</keyword>
<evidence type="ECO:0000256" key="3">
    <source>
        <dbReference type="ARBA" id="ARBA00022692"/>
    </source>
</evidence>
<dbReference type="InterPro" id="IPR004680">
    <property type="entry name" value="Cit_transptr-like_dom"/>
</dbReference>
<dbReference type="RefSeq" id="WP_074716842.1">
    <property type="nucleotide sequence ID" value="NZ_FNWV01000006.1"/>
</dbReference>
<keyword evidence="5 6" id="KW-0472">Membrane</keyword>
<dbReference type="GO" id="GO:0055085">
    <property type="term" value="P:transmembrane transport"/>
    <property type="evidence" value="ECO:0007669"/>
    <property type="project" value="InterPro"/>
</dbReference>
<sequence length="368" mass="39719">MTRVQKFIKAQPVLVISLLLAIATMFIIPPDKEYIGYCNRTVLIELFALMAAVAGLRSIGIFDKLTRVILSKTGTVRRLGAVLTLICFFSAMLVTNDVALITFVPLTLLIYSSINDSKSLILTVVLETAAANLGSMMTPVGNPQNLFLYDKYGLTAMTFLKTMLPVGAVGLAAVMGLTLLLPKDKCKAPESRDTEIPKFKAAVYTGLFLVCIAAVFRLIPDWVCLIAALAAALVCDIKLLGKVDYALLATFVGFFVFVGNIARIEAVSDFFSRILTGRELISAALLSQVISNVPAAVMLAEFTDNGTQLLLGVDIGGFGTLIASLASLISFQLYRKDEKAQTGRYFAVFSVINFALLALLLGVQFLIS</sequence>
<feature type="transmembrane region" description="Helical" evidence="6">
    <location>
        <begin position="315"/>
        <end position="334"/>
    </location>
</feature>
<feature type="transmembrane region" description="Helical" evidence="6">
    <location>
        <begin position="12"/>
        <end position="30"/>
    </location>
</feature>
<feature type="domain" description="Citrate transporter-like" evidence="7">
    <location>
        <begin position="14"/>
        <end position="300"/>
    </location>
</feature>
<dbReference type="Pfam" id="PF03600">
    <property type="entry name" value="CitMHS"/>
    <property type="match status" value="1"/>
</dbReference>
<evidence type="ECO:0000256" key="6">
    <source>
        <dbReference type="SAM" id="Phobius"/>
    </source>
</evidence>
<dbReference type="EMBL" id="FNWV01000006">
    <property type="protein sequence ID" value="SEH65060.1"/>
    <property type="molecule type" value="Genomic_DNA"/>
</dbReference>
<dbReference type="PANTHER" id="PTHR43568:SF1">
    <property type="entry name" value="P PROTEIN"/>
    <property type="match status" value="1"/>
</dbReference>
<dbReference type="Proteomes" id="UP000183190">
    <property type="component" value="Unassembled WGS sequence"/>
</dbReference>
<comment type="subcellular location">
    <subcellularLocation>
        <location evidence="1">Membrane</location>
        <topology evidence="1">Multi-pass membrane protein</topology>
    </subcellularLocation>
</comment>
<evidence type="ECO:0000256" key="1">
    <source>
        <dbReference type="ARBA" id="ARBA00004141"/>
    </source>
</evidence>
<name>A0A1H6JVL0_RUMFL</name>
<organism evidence="8 9">
    <name type="scientific">Ruminococcus flavefaciens</name>
    <dbReference type="NCBI Taxonomy" id="1265"/>
    <lineage>
        <taxon>Bacteria</taxon>
        <taxon>Bacillati</taxon>
        <taxon>Bacillota</taxon>
        <taxon>Clostridia</taxon>
        <taxon>Eubacteriales</taxon>
        <taxon>Oscillospiraceae</taxon>
        <taxon>Ruminococcus</taxon>
    </lineage>
</organism>
<evidence type="ECO:0000259" key="7">
    <source>
        <dbReference type="Pfam" id="PF03600"/>
    </source>
</evidence>
<feature type="transmembrane region" description="Helical" evidence="6">
    <location>
        <begin position="202"/>
        <end position="233"/>
    </location>
</feature>
<gene>
    <name evidence="8" type="ORF">SAMN02910265_01937</name>
</gene>
<feature type="transmembrane region" description="Helical" evidence="6">
    <location>
        <begin position="245"/>
        <end position="262"/>
    </location>
</feature>
<reference evidence="8 9" key="1">
    <citation type="submission" date="2016-10" db="EMBL/GenBank/DDBJ databases">
        <authorList>
            <person name="de Groot N.N."/>
        </authorList>
    </citation>
    <scope>NUCLEOTIDE SEQUENCE [LARGE SCALE GENOMIC DNA]</scope>
    <source>
        <strain evidence="8 9">YAD2003</strain>
    </source>
</reference>
<dbReference type="AlphaFoldDB" id="A0A1H6JVL0"/>
<dbReference type="InterPro" id="IPR051475">
    <property type="entry name" value="Diverse_Ion_Transporter"/>
</dbReference>
<evidence type="ECO:0000256" key="2">
    <source>
        <dbReference type="ARBA" id="ARBA00022448"/>
    </source>
</evidence>
<feature type="transmembrane region" description="Helical" evidence="6">
    <location>
        <begin position="346"/>
        <end position="367"/>
    </location>
</feature>
<dbReference type="PANTHER" id="PTHR43568">
    <property type="entry name" value="P PROTEIN"/>
    <property type="match status" value="1"/>
</dbReference>
<dbReference type="OrthoDB" id="3177666at2"/>
<accession>A0A1H6JVL0</accession>
<protein>
    <submittedName>
        <fullName evidence="8">Na+/H+ antiporter NhaD</fullName>
    </submittedName>
</protein>
<evidence type="ECO:0000313" key="8">
    <source>
        <dbReference type="EMBL" id="SEH65060.1"/>
    </source>
</evidence>
<keyword evidence="3 6" id="KW-0812">Transmembrane</keyword>
<evidence type="ECO:0000256" key="5">
    <source>
        <dbReference type="ARBA" id="ARBA00023136"/>
    </source>
</evidence>
<evidence type="ECO:0000256" key="4">
    <source>
        <dbReference type="ARBA" id="ARBA00022989"/>
    </source>
</evidence>